<evidence type="ECO:0000256" key="5">
    <source>
        <dbReference type="ARBA" id="ARBA00022955"/>
    </source>
</evidence>
<evidence type="ECO:0000256" key="12">
    <source>
        <dbReference type="ARBA" id="ARBA00023235"/>
    </source>
</evidence>
<evidence type="ECO:0000256" key="11">
    <source>
        <dbReference type="ARBA" id="ARBA00023221"/>
    </source>
</evidence>
<dbReference type="GO" id="GO:0004769">
    <property type="term" value="F:steroid Delta-isomerase activity"/>
    <property type="evidence" value="ECO:0007669"/>
    <property type="project" value="TreeGrafter"/>
</dbReference>
<keyword evidence="5" id="KW-0752">Steroid biosynthesis</keyword>
<evidence type="ECO:0000256" key="4">
    <source>
        <dbReference type="ARBA" id="ARBA00022692"/>
    </source>
</evidence>
<dbReference type="OrthoDB" id="58557at2759"/>
<feature type="domain" description="EXPERA" evidence="15">
    <location>
        <begin position="53"/>
        <end position="195"/>
    </location>
</feature>
<dbReference type="InterPro" id="IPR007905">
    <property type="entry name" value="EBP"/>
</dbReference>
<evidence type="ECO:0000313" key="16">
    <source>
        <dbReference type="EMBL" id="ORY05857.1"/>
    </source>
</evidence>
<evidence type="ECO:0000259" key="15">
    <source>
        <dbReference type="PROSITE" id="PS51751"/>
    </source>
</evidence>
<dbReference type="STRING" id="1314790.A0A1Y1Z782"/>
<name>A0A1Y1Z782_9FUNG</name>
<dbReference type="PANTHER" id="PTHR14207">
    <property type="entry name" value="STEROL ISOMERASE"/>
    <property type="match status" value="1"/>
</dbReference>
<dbReference type="GO" id="GO:0016126">
    <property type="term" value="P:sterol biosynthetic process"/>
    <property type="evidence" value="ECO:0007669"/>
    <property type="project" value="UniProtKB-KW"/>
</dbReference>
<gene>
    <name evidence="16" type="ORF">K493DRAFT_204007</name>
</gene>
<evidence type="ECO:0000256" key="8">
    <source>
        <dbReference type="ARBA" id="ARBA00023098"/>
    </source>
</evidence>
<evidence type="ECO:0000313" key="17">
    <source>
        <dbReference type="Proteomes" id="UP000193498"/>
    </source>
</evidence>
<keyword evidence="17" id="KW-1185">Reference proteome</keyword>
<evidence type="ECO:0000256" key="1">
    <source>
        <dbReference type="ARBA" id="ARBA00004141"/>
    </source>
</evidence>
<evidence type="ECO:0000256" key="14">
    <source>
        <dbReference type="SAM" id="Phobius"/>
    </source>
</evidence>
<evidence type="ECO:0000256" key="2">
    <source>
        <dbReference type="ARBA" id="ARBA00008337"/>
    </source>
</evidence>
<evidence type="ECO:0000256" key="6">
    <source>
        <dbReference type="ARBA" id="ARBA00022989"/>
    </source>
</evidence>
<evidence type="ECO:0000256" key="13">
    <source>
        <dbReference type="PROSITE-ProRule" id="PRU01087"/>
    </source>
</evidence>
<evidence type="ECO:0000256" key="9">
    <source>
        <dbReference type="ARBA" id="ARBA00023136"/>
    </source>
</evidence>
<keyword evidence="8" id="KW-0443">Lipid metabolism</keyword>
<dbReference type="GO" id="GO:0000247">
    <property type="term" value="F:C-8 sterol isomerase activity"/>
    <property type="evidence" value="ECO:0007669"/>
    <property type="project" value="TreeGrafter"/>
</dbReference>
<comment type="caution">
    <text evidence="16">The sequence shown here is derived from an EMBL/GenBank/DDBJ whole genome shotgun (WGS) entry which is preliminary data.</text>
</comment>
<dbReference type="AlphaFoldDB" id="A0A1Y1Z782"/>
<keyword evidence="7" id="KW-0756">Sterol biosynthesis</keyword>
<dbReference type="PROSITE" id="PS51751">
    <property type="entry name" value="EXPERA"/>
    <property type="match status" value="1"/>
</dbReference>
<feature type="transmembrane region" description="Helical" evidence="14">
    <location>
        <begin position="174"/>
        <end position="196"/>
    </location>
</feature>
<dbReference type="InterPro" id="IPR033118">
    <property type="entry name" value="EXPERA"/>
</dbReference>
<protein>
    <submittedName>
        <fullName evidence="16">Emopamil-binding protein</fullName>
    </submittedName>
</protein>
<dbReference type="GO" id="GO:0005783">
    <property type="term" value="C:endoplasmic reticulum"/>
    <property type="evidence" value="ECO:0007669"/>
    <property type="project" value="TreeGrafter"/>
</dbReference>
<keyword evidence="12" id="KW-0413">Isomerase</keyword>
<comment type="subcellular location">
    <subcellularLocation>
        <location evidence="1">Membrane</location>
        <topology evidence="1">Multi-pass membrane protein</topology>
    </subcellularLocation>
</comment>
<feature type="transmembrane region" description="Helical" evidence="14">
    <location>
        <begin position="139"/>
        <end position="159"/>
    </location>
</feature>
<feature type="transmembrane region" description="Helical" evidence="14">
    <location>
        <begin position="108"/>
        <end position="127"/>
    </location>
</feature>
<accession>A0A1Y1Z782</accession>
<dbReference type="EMBL" id="MCFE01000021">
    <property type="protein sequence ID" value="ORY05857.1"/>
    <property type="molecule type" value="Genomic_DNA"/>
</dbReference>
<keyword evidence="9 13" id="KW-0472">Membrane</keyword>
<sequence>MASHPYYPQTLILLHYVPPTGSLLYTLGITLGGIGSVILLGGLLAKRRGITFVQQVTFTWFVLCGFLHSTLELYFVLHHDSLAADNTILGLVWKEYAKSDSRYLSSDTFLWCTETFTVFIIGPLCWYTSYLTYQQKPTCHLYTVLTSTCHLITCTLYFTTSLLDGSPDCIPNVLYFWVYFVGFNLPWIIIPFYLVYNNMKYLEAILNTKVKSLKKL</sequence>
<organism evidence="16 17">
    <name type="scientific">Basidiobolus meristosporus CBS 931.73</name>
    <dbReference type="NCBI Taxonomy" id="1314790"/>
    <lineage>
        <taxon>Eukaryota</taxon>
        <taxon>Fungi</taxon>
        <taxon>Fungi incertae sedis</taxon>
        <taxon>Zoopagomycota</taxon>
        <taxon>Entomophthoromycotina</taxon>
        <taxon>Basidiobolomycetes</taxon>
        <taxon>Basidiobolales</taxon>
        <taxon>Basidiobolaceae</taxon>
        <taxon>Basidiobolus</taxon>
    </lineage>
</organism>
<evidence type="ECO:0000256" key="7">
    <source>
        <dbReference type="ARBA" id="ARBA00023011"/>
    </source>
</evidence>
<dbReference type="PANTHER" id="PTHR14207:SF0">
    <property type="entry name" value="3-BETA-HYDROXYSTEROID-DELTA(8),DELTA(7)-ISOMERASE"/>
    <property type="match status" value="1"/>
</dbReference>
<keyword evidence="6 13" id="KW-1133">Transmembrane helix</keyword>
<feature type="transmembrane region" description="Helical" evidence="14">
    <location>
        <begin position="23"/>
        <end position="45"/>
    </location>
</feature>
<dbReference type="Proteomes" id="UP000193498">
    <property type="component" value="Unassembled WGS sequence"/>
</dbReference>
<evidence type="ECO:0000256" key="3">
    <source>
        <dbReference type="ARBA" id="ARBA00022516"/>
    </source>
</evidence>
<proteinExistence type="inferred from homology"/>
<keyword evidence="4 13" id="KW-0812">Transmembrane</keyword>
<reference evidence="16 17" key="1">
    <citation type="submission" date="2016-07" db="EMBL/GenBank/DDBJ databases">
        <title>Pervasive Adenine N6-methylation of Active Genes in Fungi.</title>
        <authorList>
            <consortium name="DOE Joint Genome Institute"/>
            <person name="Mondo S.J."/>
            <person name="Dannebaum R.O."/>
            <person name="Kuo R.C."/>
            <person name="Labutti K."/>
            <person name="Haridas S."/>
            <person name="Kuo A."/>
            <person name="Salamov A."/>
            <person name="Ahrendt S.R."/>
            <person name="Lipzen A."/>
            <person name="Sullivan W."/>
            <person name="Andreopoulos W.B."/>
            <person name="Clum A."/>
            <person name="Lindquist E."/>
            <person name="Daum C."/>
            <person name="Ramamoorthy G.K."/>
            <person name="Gryganskyi A."/>
            <person name="Culley D."/>
            <person name="Magnuson J.K."/>
            <person name="James T.Y."/>
            <person name="O'Malley M.A."/>
            <person name="Stajich J.E."/>
            <person name="Spatafora J.W."/>
            <person name="Visel A."/>
            <person name="Grigoriev I.V."/>
        </authorList>
    </citation>
    <scope>NUCLEOTIDE SEQUENCE [LARGE SCALE GENOMIC DNA]</scope>
    <source>
        <strain evidence="16 17">CBS 931.73</strain>
    </source>
</reference>
<dbReference type="GO" id="GO:0016020">
    <property type="term" value="C:membrane"/>
    <property type="evidence" value="ECO:0007669"/>
    <property type="project" value="UniProtKB-SubCell"/>
</dbReference>
<evidence type="ECO:0000256" key="10">
    <source>
        <dbReference type="ARBA" id="ARBA00023166"/>
    </source>
</evidence>
<keyword evidence="3" id="KW-0444">Lipid biosynthesis</keyword>
<feature type="transmembrane region" description="Helical" evidence="14">
    <location>
        <begin position="57"/>
        <end position="77"/>
    </location>
</feature>
<dbReference type="GO" id="GO:0047750">
    <property type="term" value="F:cholestenol delta-isomerase activity"/>
    <property type="evidence" value="ECO:0007669"/>
    <property type="project" value="InterPro"/>
</dbReference>
<keyword evidence="10" id="KW-1207">Sterol metabolism</keyword>
<dbReference type="Pfam" id="PF05241">
    <property type="entry name" value="EBP"/>
    <property type="match status" value="1"/>
</dbReference>
<keyword evidence="11" id="KW-0753">Steroid metabolism</keyword>
<dbReference type="InParanoid" id="A0A1Y1Z782"/>
<comment type="similarity">
    <text evidence="2">Belongs to the EBP family.</text>
</comment>